<evidence type="ECO:0000256" key="2">
    <source>
        <dbReference type="SAM" id="SignalP"/>
    </source>
</evidence>
<dbReference type="InterPro" id="IPR039340">
    <property type="entry name" value="Tfc4/TFIIIC-102/Sfc4"/>
</dbReference>
<reference evidence="3 4" key="1">
    <citation type="submission" date="2013-04" db="EMBL/GenBank/DDBJ databases">
        <title>Oceanococcus atlanticus 22II-S10r2 Genome Sequencing.</title>
        <authorList>
            <person name="Lai Q."/>
            <person name="Li G."/>
            <person name="Shao Z."/>
        </authorList>
    </citation>
    <scope>NUCLEOTIDE SEQUENCE [LARGE SCALE GENOMIC DNA]</scope>
    <source>
        <strain evidence="3 4">22II-S10r2</strain>
    </source>
</reference>
<feature type="repeat" description="TPR" evidence="1">
    <location>
        <begin position="354"/>
        <end position="387"/>
    </location>
</feature>
<feature type="chain" id="PRO_5012349915" evidence="2">
    <location>
        <begin position="23"/>
        <end position="436"/>
    </location>
</feature>
<feature type="repeat" description="TPR" evidence="1">
    <location>
        <begin position="142"/>
        <end position="175"/>
    </location>
</feature>
<dbReference type="PANTHER" id="PTHR23082:SF0">
    <property type="entry name" value="GENERAL TRANSCRIPTION FACTOR 3C POLYPEPTIDE 3"/>
    <property type="match status" value="1"/>
</dbReference>
<evidence type="ECO:0000313" key="4">
    <source>
        <dbReference type="Proteomes" id="UP000192342"/>
    </source>
</evidence>
<feature type="signal peptide" evidence="2">
    <location>
        <begin position="1"/>
        <end position="22"/>
    </location>
</feature>
<dbReference type="InterPro" id="IPR019734">
    <property type="entry name" value="TPR_rpt"/>
</dbReference>
<organism evidence="3 4">
    <name type="scientific">Oceanococcus atlanticus</name>
    <dbReference type="NCBI Taxonomy" id="1317117"/>
    <lineage>
        <taxon>Bacteria</taxon>
        <taxon>Pseudomonadati</taxon>
        <taxon>Pseudomonadota</taxon>
        <taxon>Gammaproteobacteria</taxon>
        <taxon>Chromatiales</taxon>
        <taxon>Oceanococcaceae</taxon>
        <taxon>Oceanococcus</taxon>
    </lineage>
</organism>
<keyword evidence="2" id="KW-0732">Signal</keyword>
<protein>
    <submittedName>
        <fullName evidence="3">PAS/PAC sensor protein</fullName>
    </submittedName>
</protein>
<keyword evidence="4" id="KW-1185">Reference proteome</keyword>
<dbReference type="Gene3D" id="1.25.40.10">
    <property type="entry name" value="Tetratricopeptide repeat domain"/>
    <property type="match status" value="2"/>
</dbReference>
<dbReference type="InterPro" id="IPR011990">
    <property type="entry name" value="TPR-like_helical_dom_sf"/>
</dbReference>
<dbReference type="EMBL" id="AQQV01000003">
    <property type="protein sequence ID" value="ORE86301.1"/>
    <property type="molecule type" value="Genomic_DNA"/>
</dbReference>
<dbReference type="SUPFAM" id="SSF48452">
    <property type="entry name" value="TPR-like"/>
    <property type="match status" value="2"/>
</dbReference>
<name>A0A1Y1SCF7_9GAMM</name>
<dbReference type="GO" id="GO:0006383">
    <property type="term" value="P:transcription by RNA polymerase III"/>
    <property type="evidence" value="ECO:0007669"/>
    <property type="project" value="InterPro"/>
</dbReference>
<gene>
    <name evidence="3" type="ORF">ATO7_13428</name>
</gene>
<dbReference type="PROSITE" id="PS50005">
    <property type="entry name" value="TPR"/>
    <property type="match status" value="2"/>
</dbReference>
<keyword evidence="1" id="KW-0802">TPR repeat</keyword>
<evidence type="ECO:0000256" key="1">
    <source>
        <dbReference type="PROSITE-ProRule" id="PRU00339"/>
    </source>
</evidence>
<dbReference type="RefSeq" id="WP_146680356.1">
    <property type="nucleotide sequence ID" value="NZ_AQQV01000003.1"/>
</dbReference>
<proteinExistence type="predicted"/>
<dbReference type="STRING" id="1317117.ATO7_13428"/>
<evidence type="ECO:0000313" key="3">
    <source>
        <dbReference type="EMBL" id="ORE86301.1"/>
    </source>
</evidence>
<comment type="caution">
    <text evidence="3">The sequence shown here is derived from an EMBL/GenBank/DDBJ whole genome shotgun (WGS) entry which is preliminary data.</text>
</comment>
<accession>A0A1Y1SCF7</accession>
<dbReference type="AlphaFoldDB" id="A0A1Y1SCF7"/>
<sequence>MAKRLKMLMLAALLAPAGALWAQNGAIDARTFDQLTKAQELAAEDRHDDALYILDRLKERGRLNSYATAQLWNFYAFIYASRDEYQQAIDAYFKVMEQEDAPNGLVLTAKYTIAQLYFQMEQYGDCIRFMNEWLETADKPTPTAHIMLAQAYYQTHEYDRAMTHVDDALALERAAGNRVQEGWLRLKAVLSYTKGDYASTAQTYEELISLYPNSTYLRQLAGMYSETGQGGERLAVFDALYEHGALKTESDLLNLAYMWQGEQVPYKAGRIIEQGMAKGAIEESPKNVESLANAWAQANEYEKAIPTLSKAAQISGDGLYYARLAGVHFNAGDYAAAAEAAIQADQQGGLKNPAGNLMLLGMAYFNDRKYEPALQAFRRAKQSRDTFASANKWESYTLKEIERIRELSRSQDELEQRTREAIESRENNLNAIGIGS</sequence>
<dbReference type="Proteomes" id="UP000192342">
    <property type="component" value="Unassembled WGS sequence"/>
</dbReference>
<dbReference type="PANTHER" id="PTHR23082">
    <property type="entry name" value="TRANSCRIPTION INITIATION FACTOR IIIC TFIIIC , POLYPEPTIDE 3-RELATED"/>
    <property type="match status" value="1"/>
</dbReference>
<dbReference type="OrthoDB" id="5829198at2"/>
<dbReference type="SMART" id="SM00028">
    <property type="entry name" value="TPR"/>
    <property type="match status" value="6"/>
</dbReference>
<dbReference type="GO" id="GO:0000127">
    <property type="term" value="C:transcription factor TFIIIC complex"/>
    <property type="evidence" value="ECO:0007669"/>
    <property type="project" value="TreeGrafter"/>
</dbReference>